<dbReference type="EC" id="6.1.1.16" evidence="12"/>
<feature type="binding site" evidence="12">
    <location>
        <position position="206"/>
    </location>
    <ligand>
        <name>Zn(2+)</name>
        <dbReference type="ChEBI" id="CHEBI:29105"/>
    </ligand>
</feature>
<keyword evidence="5 12" id="KW-0479">Metal-binding</keyword>
<feature type="binding site" evidence="12">
    <location>
        <position position="265"/>
    </location>
    <ligand>
        <name>ATP</name>
        <dbReference type="ChEBI" id="CHEBI:30616"/>
    </ligand>
</feature>
<dbReference type="AlphaFoldDB" id="A0A2A6FQ42"/>
<accession>A0A2A6FQ42</accession>
<dbReference type="InterPro" id="IPR015803">
    <property type="entry name" value="Cys-tRNA-ligase"/>
</dbReference>
<dbReference type="SMART" id="SM00840">
    <property type="entry name" value="DALR_2"/>
    <property type="match status" value="1"/>
</dbReference>
<evidence type="ECO:0000256" key="13">
    <source>
        <dbReference type="SAM" id="MobiDB-lite"/>
    </source>
</evidence>
<keyword evidence="4 12" id="KW-0436">Ligase</keyword>
<dbReference type="CDD" id="cd00672">
    <property type="entry name" value="CysRS_core"/>
    <property type="match status" value="1"/>
</dbReference>
<evidence type="ECO:0000256" key="12">
    <source>
        <dbReference type="HAMAP-Rule" id="MF_00041"/>
    </source>
</evidence>
<evidence type="ECO:0000256" key="3">
    <source>
        <dbReference type="ARBA" id="ARBA00022490"/>
    </source>
</evidence>
<sequence length="524" mass="56621">MRAFEPRHEGRVGMYVCGPTVQSSPHIGHLRSALVYDIMRRWFTHRGYEVTFVRNVTDIDDKILQASADDTAPVPEEWWARAYRVELEFSAAYASLGILPPSYEPRATASIQTMHELIATLIDRGHAYVAPDASGDVYFDTASWADYGSFTRQSRDKMEAATDTEARAKRDPRDFALWKGQKAHEPESATWSSPWGPGRPGWHLECSAMASRYLGTEFDVHGGGLDLRFPHHENELAQSNAAGHGYARYWVHNGLVTIGGQKMSKSLGNSVFVADLFRLASPLAVRYYLAAAHYRSVLDYSPAALVEATSAVERLSTFLDRVARQAGSTSSVTGTDIQSHRSEALGLPAHPVAVADGVTGMKAAVSPHEAAAPTTPPAEPAPPLSSATAVPSAAPVSPVPVPAAFAAALDSDFGMPEALAVLHETVRRGNQALDSADLAAAMHADTEVTQMLGVLGLDPRAPQWNVAAQTPSALGFLVERLLTERQSARECRDFVAADRIRDTLAAAGITIEDTNTGTHWSLDT</sequence>
<comment type="subunit">
    <text evidence="2 12">Monomer.</text>
</comment>
<evidence type="ECO:0000256" key="10">
    <source>
        <dbReference type="ARBA" id="ARBA00023146"/>
    </source>
</evidence>
<feature type="binding site" evidence="12">
    <location>
        <position position="17"/>
    </location>
    <ligand>
        <name>Zn(2+)</name>
        <dbReference type="ChEBI" id="CHEBI:29105"/>
    </ligand>
</feature>
<evidence type="ECO:0000256" key="1">
    <source>
        <dbReference type="ARBA" id="ARBA00005594"/>
    </source>
</evidence>
<keyword evidence="9 12" id="KW-0648">Protein biosynthesis</keyword>
<dbReference type="PANTHER" id="PTHR10890:SF30">
    <property type="entry name" value="CYSTEINE--TRNA LIGASE"/>
    <property type="match status" value="1"/>
</dbReference>
<comment type="cofactor">
    <cofactor evidence="12">
        <name>Zn(2+)</name>
        <dbReference type="ChEBI" id="CHEBI:29105"/>
    </cofactor>
    <text evidence="12">Binds 1 zinc ion per subunit.</text>
</comment>
<comment type="catalytic activity">
    <reaction evidence="11 12">
        <text>tRNA(Cys) + L-cysteine + ATP = L-cysteinyl-tRNA(Cys) + AMP + diphosphate</text>
        <dbReference type="Rhea" id="RHEA:17773"/>
        <dbReference type="Rhea" id="RHEA-COMP:9661"/>
        <dbReference type="Rhea" id="RHEA-COMP:9679"/>
        <dbReference type="ChEBI" id="CHEBI:30616"/>
        <dbReference type="ChEBI" id="CHEBI:33019"/>
        <dbReference type="ChEBI" id="CHEBI:35235"/>
        <dbReference type="ChEBI" id="CHEBI:78442"/>
        <dbReference type="ChEBI" id="CHEBI:78517"/>
        <dbReference type="ChEBI" id="CHEBI:456215"/>
        <dbReference type="EC" id="6.1.1.16"/>
    </reaction>
</comment>
<comment type="caution">
    <text evidence="15">The sequence shown here is derived from an EMBL/GenBank/DDBJ whole genome shotgun (WGS) entry which is preliminary data.</text>
</comment>
<dbReference type="Pfam" id="PF09190">
    <property type="entry name" value="DALR_2"/>
    <property type="match status" value="1"/>
</dbReference>
<dbReference type="Proteomes" id="UP000219994">
    <property type="component" value="Unassembled WGS sequence"/>
</dbReference>
<evidence type="ECO:0000256" key="8">
    <source>
        <dbReference type="ARBA" id="ARBA00022840"/>
    </source>
</evidence>
<feature type="compositionally biased region" description="Pro residues" evidence="13">
    <location>
        <begin position="374"/>
        <end position="383"/>
    </location>
</feature>
<feature type="domain" description="Cysteinyl-tRNA synthetase class Ia DALR" evidence="14">
    <location>
        <begin position="404"/>
        <end position="466"/>
    </location>
</feature>
<evidence type="ECO:0000313" key="16">
    <source>
        <dbReference type="Proteomes" id="UP000219994"/>
    </source>
</evidence>
<dbReference type="Gene3D" id="1.20.120.1910">
    <property type="entry name" value="Cysteine-tRNA ligase, C-terminal anti-codon recognition domain"/>
    <property type="match status" value="1"/>
</dbReference>
<dbReference type="GO" id="GO:0008270">
    <property type="term" value="F:zinc ion binding"/>
    <property type="evidence" value="ECO:0007669"/>
    <property type="project" value="UniProtKB-UniRule"/>
</dbReference>
<feature type="binding site" evidence="12">
    <location>
        <position position="235"/>
    </location>
    <ligand>
        <name>Zn(2+)</name>
        <dbReference type="ChEBI" id="CHEBI:29105"/>
    </ligand>
</feature>
<evidence type="ECO:0000259" key="14">
    <source>
        <dbReference type="SMART" id="SM00840"/>
    </source>
</evidence>
<dbReference type="InterPro" id="IPR009080">
    <property type="entry name" value="tRNAsynth_Ia_anticodon-bd"/>
</dbReference>
<dbReference type="NCBIfam" id="TIGR00435">
    <property type="entry name" value="cysS"/>
    <property type="match status" value="1"/>
</dbReference>
<dbReference type="InterPro" id="IPR024909">
    <property type="entry name" value="Cys-tRNA/MSH_ligase"/>
</dbReference>
<dbReference type="Gene3D" id="3.40.50.620">
    <property type="entry name" value="HUPs"/>
    <property type="match status" value="1"/>
</dbReference>
<dbReference type="InterPro" id="IPR015273">
    <property type="entry name" value="Cys-tRNA-synt_Ia_DALR"/>
</dbReference>
<evidence type="ECO:0000256" key="7">
    <source>
        <dbReference type="ARBA" id="ARBA00022833"/>
    </source>
</evidence>
<proteinExistence type="inferred from homology"/>
<dbReference type="Pfam" id="PF01406">
    <property type="entry name" value="tRNA-synt_1e"/>
    <property type="match status" value="1"/>
</dbReference>
<feature type="binding site" evidence="12">
    <location>
        <position position="231"/>
    </location>
    <ligand>
        <name>Zn(2+)</name>
        <dbReference type="ChEBI" id="CHEBI:29105"/>
    </ligand>
</feature>
<dbReference type="Pfam" id="PF23493">
    <property type="entry name" value="CysS_C"/>
    <property type="match status" value="1"/>
</dbReference>
<protein>
    <recommendedName>
        <fullName evidence="12">Cysteine--tRNA ligase</fullName>
        <ecNumber evidence="12">6.1.1.16</ecNumber>
    </recommendedName>
    <alternativeName>
        <fullName evidence="12">Cysteinyl-tRNA synthetase</fullName>
        <shortName evidence="12">CysRS</shortName>
    </alternativeName>
</protein>
<gene>
    <name evidence="12" type="primary">cysS</name>
    <name evidence="15" type="ORF">B5766_08375</name>
</gene>
<dbReference type="InterPro" id="IPR014729">
    <property type="entry name" value="Rossmann-like_a/b/a_fold"/>
</dbReference>
<dbReference type="SUPFAM" id="SSF52374">
    <property type="entry name" value="Nucleotidylyl transferase"/>
    <property type="match status" value="1"/>
</dbReference>
<dbReference type="HAMAP" id="MF_00041">
    <property type="entry name" value="Cys_tRNA_synth"/>
    <property type="match status" value="1"/>
</dbReference>
<keyword evidence="10 12" id="KW-0030">Aminoacyl-tRNA synthetase</keyword>
<keyword evidence="3 12" id="KW-0963">Cytoplasm</keyword>
<evidence type="ECO:0000256" key="4">
    <source>
        <dbReference type="ARBA" id="ARBA00022598"/>
    </source>
</evidence>
<comment type="subcellular location">
    <subcellularLocation>
        <location evidence="12">Cytoplasm</location>
    </subcellularLocation>
</comment>
<keyword evidence="8 12" id="KW-0067">ATP-binding</keyword>
<evidence type="ECO:0000256" key="5">
    <source>
        <dbReference type="ARBA" id="ARBA00022723"/>
    </source>
</evidence>
<dbReference type="GO" id="GO:0004817">
    <property type="term" value="F:cysteine-tRNA ligase activity"/>
    <property type="evidence" value="ECO:0007669"/>
    <property type="project" value="UniProtKB-UniRule"/>
</dbReference>
<evidence type="ECO:0000313" key="15">
    <source>
        <dbReference type="EMBL" id="PDQ34994.1"/>
    </source>
</evidence>
<comment type="similarity">
    <text evidence="1 12">Belongs to the class-I aminoacyl-tRNA synthetase family.</text>
</comment>
<dbReference type="PANTHER" id="PTHR10890">
    <property type="entry name" value="CYSTEINYL-TRNA SYNTHETASE"/>
    <property type="match status" value="1"/>
</dbReference>
<keyword evidence="7 12" id="KW-0862">Zinc</keyword>
<dbReference type="InterPro" id="IPR032678">
    <property type="entry name" value="tRNA-synt_1_cat_dom"/>
</dbReference>
<dbReference type="GO" id="GO:0006423">
    <property type="term" value="P:cysteinyl-tRNA aminoacylation"/>
    <property type="evidence" value="ECO:0007669"/>
    <property type="project" value="UniProtKB-UniRule"/>
</dbReference>
<feature type="compositionally biased region" description="Low complexity" evidence="13">
    <location>
        <begin position="384"/>
        <end position="393"/>
    </location>
</feature>
<dbReference type="InterPro" id="IPR056411">
    <property type="entry name" value="CysS_C"/>
</dbReference>
<dbReference type="PRINTS" id="PR00983">
    <property type="entry name" value="TRNASYNTHCYS"/>
</dbReference>
<dbReference type="SUPFAM" id="SSF47323">
    <property type="entry name" value="Anticodon-binding domain of a subclass of class I aminoacyl-tRNA synthetases"/>
    <property type="match status" value="1"/>
</dbReference>
<feature type="region of interest" description="Disordered" evidence="13">
    <location>
        <begin position="365"/>
        <end position="393"/>
    </location>
</feature>
<evidence type="ECO:0000256" key="2">
    <source>
        <dbReference type="ARBA" id="ARBA00011245"/>
    </source>
</evidence>
<evidence type="ECO:0000256" key="9">
    <source>
        <dbReference type="ARBA" id="ARBA00022917"/>
    </source>
</evidence>
<reference evidence="16" key="1">
    <citation type="submission" date="2017-03" db="EMBL/GenBank/DDBJ databases">
        <authorList>
            <person name="Lund M.B."/>
        </authorList>
    </citation>
    <scope>NUCLEOTIDE SEQUENCE [LARGE SCALE GENOMIC DNA]</scope>
</reference>
<dbReference type="EMBL" id="NAEP01000042">
    <property type="protein sequence ID" value="PDQ34994.1"/>
    <property type="molecule type" value="Genomic_DNA"/>
</dbReference>
<feature type="short sequence motif" description="'HIGH' region" evidence="12">
    <location>
        <begin position="19"/>
        <end position="29"/>
    </location>
</feature>
<dbReference type="GO" id="GO:0005829">
    <property type="term" value="C:cytosol"/>
    <property type="evidence" value="ECO:0007669"/>
    <property type="project" value="TreeGrafter"/>
</dbReference>
<evidence type="ECO:0000256" key="11">
    <source>
        <dbReference type="ARBA" id="ARBA00047398"/>
    </source>
</evidence>
<dbReference type="GO" id="GO:0005524">
    <property type="term" value="F:ATP binding"/>
    <property type="evidence" value="ECO:0007669"/>
    <property type="project" value="UniProtKB-UniRule"/>
</dbReference>
<feature type="short sequence motif" description="'KMSKS' region" evidence="12">
    <location>
        <begin position="262"/>
        <end position="266"/>
    </location>
</feature>
<name>A0A2A6FQ42_9MICO</name>
<keyword evidence="6 12" id="KW-0547">Nucleotide-binding</keyword>
<evidence type="ECO:0000256" key="6">
    <source>
        <dbReference type="ARBA" id="ARBA00022741"/>
    </source>
</evidence>
<organism evidence="15 16">
    <name type="scientific">Candidatus Lumbricidiphila eiseniae</name>
    <dbReference type="NCBI Taxonomy" id="1969409"/>
    <lineage>
        <taxon>Bacteria</taxon>
        <taxon>Bacillati</taxon>
        <taxon>Actinomycetota</taxon>
        <taxon>Actinomycetes</taxon>
        <taxon>Micrococcales</taxon>
        <taxon>Microbacteriaceae</taxon>
        <taxon>Candidatus Lumbricidiphila</taxon>
    </lineage>
</organism>